<organism evidence="2 3">
    <name type="scientific">Actinomadura geliboluensis</name>
    <dbReference type="NCBI Taxonomy" id="882440"/>
    <lineage>
        <taxon>Bacteria</taxon>
        <taxon>Bacillati</taxon>
        <taxon>Actinomycetota</taxon>
        <taxon>Actinomycetes</taxon>
        <taxon>Streptosporangiales</taxon>
        <taxon>Thermomonosporaceae</taxon>
        <taxon>Actinomadura</taxon>
    </lineage>
</organism>
<evidence type="ECO:0000256" key="1">
    <source>
        <dbReference type="SAM" id="Phobius"/>
    </source>
</evidence>
<keyword evidence="3" id="KW-1185">Reference proteome</keyword>
<comment type="caution">
    <text evidence="2">The sequence shown here is derived from an EMBL/GenBank/DDBJ whole genome shotgun (WGS) entry which is preliminary data.</text>
</comment>
<reference evidence="2 3" key="1">
    <citation type="submission" date="2019-05" db="EMBL/GenBank/DDBJ databases">
        <title>Draft genome sequence of Actinomadura geliboluensis A8036.</title>
        <authorList>
            <person name="Saricaoglu S."/>
            <person name="Isik K."/>
        </authorList>
    </citation>
    <scope>NUCLEOTIDE SEQUENCE [LARGE SCALE GENOMIC DNA]</scope>
    <source>
        <strain evidence="2 3">A8036</strain>
    </source>
</reference>
<dbReference type="RefSeq" id="WP_138636075.1">
    <property type="nucleotide sequence ID" value="NZ_VCKZ01000051.1"/>
</dbReference>
<keyword evidence="1" id="KW-1133">Transmembrane helix</keyword>
<name>A0A5S4HJY9_9ACTN</name>
<dbReference type="Proteomes" id="UP000305238">
    <property type="component" value="Unassembled WGS sequence"/>
</dbReference>
<evidence type="ECO:0000313" key="2">
    <source>
        <dbReference type="EMBL" id="TMR40550.1"/>
    </source>
</evidence>
<accession>A0A5S4HJY9</accession>
<evidence type="ECO:0000313" key="3">
    <source>
        <dbReference type="Proteomes" id="UP000305238"/>
    </source>
</evidence>
<proteinExistence type="predicted"/>
<dbReference type="AlphaFoldDB" id="A0A5S4HJY9"/>
<keyword evidence="1" id="KW-0812">Transmembrane</keyword>
<feature type="transmembrane region" description="Helical" evidence="1">
    <location>
        <begin position="28"/>
        <end position="55"/>
    </location>
</feature>
<keyword evidence="1" id="KW-0472">Membrane</keyword>
<gene>
    <name evidence="2" type="ORF">ETD96_10205</name>
</gene>
<dbReference type="EMBL" id="VCKZ01000051">
    <property type="protein sequence ID" value="TMR40550.1"/>
    <property type="molecule type" value="Genomic_DNA"/>
</dbReference>
<protein>
    <submittedName>
        <fullName evidence="2">Uncharacterized protein</fullName>
    </submittedName>
</protein>
<sequence length="159" mass="17164">MGQGIKLTEIYVRHVHCSGRKVASRPVLAVYVLAVGVLGGGSGFILMALGIPIYVTFPASATAQWLCLRAVGRFAVRSIDRHVLKLERQVVAIDLEDARFTVDSGELLAATAVELAAIVDCATGYARLLYVAADPPALHGTTYRVDPSPRLETYDPTRR</sequence>